<dbReference type="AlphaFoldDB" id="A0A517PQI8"/>
<feature type="domain" description="Carbohydrate kinase FGGY N-terminal" evidence="9">
    <location>
        <begin position="6"/>
        <end position="246"/>
    </location>
</feature>
<dbReference type="GO" id="GO:0006071">
    <property type="term" value="P:glycerol metabolic process"/>
    <property type="evidence" value="ECO:0007669"/>
    <property type="project" value="TreeGrafter"/>
</dbReference>
<evidence type="ECO:0000256" key="6">
    <source>
        <dbReference type="ARBA" id="ARBA00023157"/>
    </source>
</evidence>
<dbReference type="RefSeq" id="WP_145186275.1">
    <property type="nucleotide sequence ID" value="NZ_CP036266.1"/>
</dbReference>
<keyword evidence="4 11" id="KW-0418">Kinase</keyword>
<evidence type="ECO:0000256" key="2">
    <source>
        <dbReference type="ARBA" id="ARBA00022679"/>
    </source>
</evidence>
<dbReference type="Pfam" id="PF02782">
    <property type="entry name" value="FGGY_C"/>
    <property type="match status" value="1"/>
</dbReference>
<reference evidence="11 12" key="1">
    <citation type="submission" date="2019-02" db="EMBL/GenBank/DDBJ databases">
        <title>Deep-cultivation of Planctomycetes and their phenomic and genomic characterization uncovers novel biology.</title>
        <authorList>
            <person name="Wiegand S."/>
            <person name="Jogler M."/>
            <person name="Boedeker C."/>
            <person name="Pinto D."/>
            <person name="Vollmers J."/>
            <person name="Rivas-Marin E."/>
            <person name="Kohn T."/>
            <person name="Peeters S.H."/>
            <person name="Heuer A."/>
            <person name="Rast P."/>
            <person name="Oberbeckmann S."/>
            <person name="Bunk B."/>
            <person name="Jeske O."/>
            <person name="Meyerdierks A."/>
            <person name="Storesund J.E."/>
            <person name="Kallscheuer N."/>
            <person name="Luecker S."/>
            <person name="Lage O.M."/>
            <person name="Pohl T."/>
            <person name="Merkel B.J."/>
            <person name="Hornburger P."/>
            <person name="Mueller R.-W."/>
            <person name="Bruemmer F."/>
            <person name="Labrenz M."/>
            <person name="Spormann A.M."/>
            <person name="Op den Camp H."/>
            <person name="Overmann J."/>
            <person name="Amann R."/>
            <person name="Jetten M.S.M."/>
            <person name="Mascher T."/>
            <person name="Medema M.H."/>
            <person name="Devos D.P."/>
            <person name="Kaster A.-K."/>
            <person name="Ovreas L."/>
            <person name="Rohde M."/>
            <person name="Galperin M.Y."/>
            <person name="Jogler C."/>
        </authorList>
    </citation>
    <scope>NUCLEOTIDE SEQUENCE [LARGE SCALE GENOMIC DNA]</scope>
    <source>
        <strain evidence="11 12">HG66A1</strain>
    </source>
</reference>
<keyword evidence="7" id="KW-0684">Rhamnose metabolism</keyword>
<evidence type="ECO:0000256" key="1">
    <source>
        <dbReference type="ARBA" id="ARBA00009156"/>
    </source>
</evidence>
<feature type="domain" description="Carbohydrate kinase FGGY C-terminal" evidence="10">
    <location>
        <begin position="260"/>
        <end position="452"/>
    </location>
</feature>
<accession>A0A517PQI8</accession>
<evidence type="ECO:0000259" key="9">
    <source>
        <dbReference type="Pfam" id="PF00370"/>
    </source>
</evidence>
<dbReference type="CDD" id="cd07771">
    <property type="entry name" value="ASKHA_NBD_FGGY_RhaB-like"/>
    <property type="match status" value="1"/>
</dbReference>
<evidence type="ECO:0000256" key="4">
    <source>
        <dbReference type="ARBA" id="ARBA00022777"/>
    </source>
</evidence>
<sequence>MPSQCFLGVDLGAESGRVLAGILENQQIRLEEIYRFSNGPVTVAGTKRWNVIGLWSSILKGLSLAAQKYGDQIISVGVDTWGVDYALLSEKQELLGQPYHYRDPRTEGMLNLAISRVPQQEIFDATGVQFMEINTLYQLLAMQQSDPELLNQANVLLLMPDFFHWLLSGSQVVEFTNATTTQCLNPVTGDWSYELLRQLEIPTAMLPKLVQPGTKLGTLREEVMRQTGLSKIEVVAPATHDTASAVAAIPTANTGNPDWAYISSGTWSLMGVEVNQAVLGKRAFELNFTNEGGIDGTYRLLKNIMGLWLVQECKRCYEREGTELDYTALTTAATEAEPFRSLVDPDDPRFLSPVDMREEIKGYCQETNQPVPETPGQFVRCALESLALKYHKVLDWLEELTGTPITVLHIVGGGTKNELLNQFTANSCQIPVITGPVEATGLGNVLVQARAAGAVSSLAEIREIVRNSTETTTYEPQDQAVWSEAMQRFNQLLDAAG</sequence>
<dbReference type="PIRSF" id="PIRSF000538">
    <property type="entry name" value="GlpK"/>
    <property type="match status" value="1"/>
</dbReference>
<protein>
    <recommendedName>
        <fullName evidence="8">Rhamnulokinase</fullName>
        <ecNumber evidence="8">2.7.1.5</ecNumber>
    </recommendedName>
</protein>
<dbReference type="GO" id="GO:0005829">
    <property type="term" value="C:cytosol"/>
    <property type="evidence" value="ECO:0007669"/>
    <property type="project" value="TreeGrafter"/>
</dbReference>
<name>A0A517PQI8_9PLAN</name>
<evidence type="ECO:0000256" key="8">
    <source>
        <dbReference type="NCBIfam" id="TIGR02627"/>
    </source>
</evidence>
<dbReference type="Proteomes" id="UP000320421">
    <property type="component" value="Chromosome"/>
</dbReference>
<dbReference type="GO" id="GO:0004370">
    <property type="term" value="F:glycerol kinase activity"/>
    <property type="evidence" value="ECO:0007669"/>
    <property type="project" value="TreeGrafter"/>
</dbReference>
<proteinExistence type="inferred from homology"/>
<keyword evidence="12" id="KW-1185">Reference proteome</keyword>
<dbReference type="InterPro" id="IPR018484">
    <property type="entry name" value="FGGY_N"/>
</dbReference>
<keyword evidence="6" id="KW-1015">Disulfide bond</keyword>
<organism evidence="11 12">
    <name type="scientific">Gimesia chilikensis</name>
    <dbReference type="NCBI Taxonomy" id="2605989"/>
    <lineage>
        <taxon>Bacteria</taxon>
        <taxon>Pseudomonadati</taxon>
        <taxon>Planctomycetota</taxon>
        <taxon>Planctomycetia</taxon>
        <taxon>Planctomycetales</taxon>
        <taxon>Planctomycetaceae</taxon>
        <taxon>Gimesia</taxon>
    </lineage>
</organism>
<keyword evidence="5" id="KW-0067">ATP-binding</keyword>
<dbReference type="NCBIfam" id="TIGR02627">
    <property type="entry name" value="rhamnulo_kin"/>
    <property type="match status" value="1"/>
</dbReference>
<dbReference type="OrthoDB" id="9761504at2"/>
<dbReference type="EMBL" id="CP036266">
    <property type="protein sequence ID" value="QDT21643.1"/>
    <property type="molecule type" value="Genomic_DNA"/>
</dbReference>
<dbReference type="InterPro" id="IPR013449">
    <property type="entry name" value="Rhamnulokinase"/>
</dbReference>
<dbReference type="InterPro" id="IPR043129">
    <property type="entry name" value="ATPase_NBD"/>
</dbReference>
<dbReference type="GO" id="GO:0019301">
    <property type="term" value="P:rhamnose catabolic process"/>
    <property type="evidence" value="ECO:0007669"/>
    <property type="project" value="UniProtKB-UniRule"/>
</dbReference>
<dbReference type="Pfam" id="PF00370">
    <property type="entry name" value="FGGY_N"/>
    <property type="match status" value="1"/>
</dbReference>
<dbReference type="SUPFAM" id="SSF53067">
    <property type="entry name" value="Actin-like ATPase domain"/>
    <property type="match status" value="2"/>
</dbReference>
<keyword evidence="2 11" id="KW-0808">Transferase</keyword>
<dbReference type="GO" id="GO:0005524">
    <property type="term" value="F:ATP binding"/>
    <property type="evidence" value="ECO:0007669"/>
    <property type="project" value="UniProtKB-KW"/>
</dbReference>
<dbReference type="PANTHER" id="PTHR10196">
    <property type="entry name" value="SUGAR KINASE"/>
    <property type="match status" value="1"/>
</dbReference>
<evidence type="ECO:0000256" key="7">
    <source>
        <dbReference type="ARBA" id="ARBA00023308"/>
    </source>
</evidence>
<keyword evidence="3" id="KW-0547">Nucleotide-binding</keyword>
<evidence type="ECO:0000313" key="11">
    <source>
        <dbReference type="EMBL" id="QDT21643.1"/>
    </source>
</evidence>
<dbReference type="InterPro" id="IPR000577">
    <property type="entry name" value="Carb_kinase_FGGY"/>
</dbReference>
<evidence type="ECO:0000256" key="3">
    <source>
        <dbReference type="ARBA" id="ARBA00022741"/>
    </source>
</evidence>
<dbReference type="EC" id="2.7.1.5" evidence="8"/>
<evidence type="ECO:0000259" key="10">
    <source>
        <dbReference type="Pfam" id="PF02782"/>
    </source>
</evidence>
<evidence type="ECO:0000313" key="12">
    <source>
        <dbReference type="Proteomes" id="UP000320421"/>
    </source>
</evidence>
<dbReference type="PANTHER" id="PTHR10196:SF93">
    <property type="entry name" value="L-RHAMNULOKINASE"/>
    <property type="match status" value="1"/>
</dbReference>
<comment type="similarity">
    <text evidence="1">Belongs to the FGGY kinase family.</text>
</comment>
<gene>
    <name evidence="11" type="primary">rhaB</name>
    <name evidence="11" type="ORF">HG66A1_34460</name>
</gene>
<dbReference type="GO" id="GO:0008993">
    <property type="term" value="F:rhamnulokinase activity"/>
    <property type="evidence" value="ECO:0007669"/>
    <property type="project" value="UniProtKB-UniRule"/>
</dbReference>
<evidence type="ECO:0000256" key="5">
    <source>
        <dbReference type="ARBA" id="ARBA00022840"/>
    </source>
</evidence>
<dbReference type="Gene3D" id="3.30.420.40">
    <property type="match status" value="2"/>
</dbReference>
<dbReference type="InterPro" id="IPR018485">
    <property type="entry name" value="FGGY_C"/>
</dbReference>